<evidence type="ECO:0000256" key="7">
    <source>
        <dbReference type="SAM" id="MobiDB-lite"/>
    </source>
</evidence>
<dbReference type="SMART" id="SM00389">
    <property type="entry name" value="HOX"/>
    <property type="match status" value="1"/>
</dbReference>
<dbReference type="InterPro" id="IPR050848">
    <property type="entry name" value="Homeobox_TF"/>
</dbReference>
<evidence type="ECO:0000313" key="9">
    <source>
        <dbReference type="EMBL" id="SOQ56368.1"/>
    </source>
</evidence>
<dbReference type="GO" id="GO:0003677">
    <property type="term" value="F:DNA binding"/>
    <property type="evidence" value="ECO:0007669"/>
    <property type="project" value="UniProtKB-UniRule"/>
</dbReference>
<evidence type="ECO:0000256" key="4">
    <source>
        <dbReference type="ARBA" id="ARBA00023242"/>
    </source>
</evidence>
<gene>
    <name evidence="9" type="ORF">SFRICE_041065</name>
</gene>
<evidence type="ECO:0000256" key="3">
    <source>
        <dbReference type="ARBA" id="ARBA00023155"/>
    </source>
</evidence>
<dbReference type="CDD" id="cd00086">
    <property type="entry name" value="homeodomain"/>
    <property type="match status" value="1"/>
</dbReference>
<dbReference type="EMBL" id="ODYU01010945">
    <property type="protein sequence ID" value="SOQ56368.1"/>
    <property type="molecule type" value="Genomic_DNA"/>
</dbReference>
<dbReference type="AlphaFoldDB" id="A0A2H1WTI4"/>
<name>A0A2H1WTI4_SPOFR</name>
<dbReference type="PROSITE" id="PS50071">
    <property type="entry name" value="HOMEOBOX_2"/>
    <property type="match status" value="1"/>
</dbReference>
<protein>
    <submittedName>
        <fullName evidence="9">SFRICE_041065</fullName>
    </submittedName>
</protein>
<feature type="DNA-binding region" description="Homeobox" evidence="5">
    <location>
        <begin position="44"/>
        <end position="103"/>
    </location>
</feature>
<evidence type="ECO:0000256" key="6">
    <source>
        <dbReference type="RuleBase" id="RU000682"/>
    </source>
</evidence>
<dbReference type="Gene3D" id="1.10.10.60">
    <property type="entry name" value="Homeodomain-like"/>
    <property type="match status" value="1"/>
</dbReference>
<accession>A0A2H1WTI4</accession>
<reference evidence="9" key="1">
    <citation type="submission" date="2016-07" db="EMBL/GenBank/DDBJ databases">
        <authorList>
            <person name="Bretaudeau A."/>
        </authorList>
    </citation>
    <scope>NUCLEOTIDE SEQUENCE</scope>
    <source>
        <strain evidence="9">Rice</strain>
        <tissue evidence="9">Whole body</tissue>
    </source>
</reference>
<dbReference type="InterPro" id="IPR017970">
    <property type="entry name" value="Homeobox_CS"/>
</dbReference>
<feature type="domain" description="Homeobox" evidence="8">
    <location>
        <begin position="42"/>
        <end position="102"/>
    </location>
</feature>
<dbReference type="SUPFAM" id="SSF46689">
    <property type="entry name" value="Homeodomain-like"/>
    <property type="match status" value="1"/>
</dbReference>
<dbReference type="Pfam" id="PF00046">
    <property type="entry name" value="Homeodomain"/>
    <property type="match status" value="1"/>
</dbReference>
<evidence type="ECO:0000259" key="8">
    <source>
        <dbReference type="PROSITE" id="PS50071"/>
    </source>
</evidence>
<feature type="region of interest" description="Disordered" evidence="7">
    <location>
        <begin position="262"/>
        <end position="287"/>
    </location>
</feature>
<dbReference type="PANTHER" id="PTHR24333">
    <property type="entry name" value="HOMEO BOX HB9 LIKE A-RELATED"/>
    <property type="match status" value="1"/>
</dbReference>
<keyword evidence="4 5" id="KW-0539">Nucleus</keyword>
<dbReference type="PROSITE" id="PS00027">
    <property type="entry name" value="HOMEOBOX_1"/>
    <property type="match status" value="1"/>
</dbReference>
<keyword evidence="2 5" id="KW-0238">DNA-binding</keyword>
<sequence length="302" mass="33748">MSHQNAAVPVPVIAPNRQIWLNGQLTGWPAPAVRPQGLAANKKPKRVRTAFTTNQLSALEEEYKQCRYLAPSRRHQLANILNIHERIIKIWFQNRRMKEKKDLIENQGSSEESSEDMLSPIMHYPGVFPNYTQEQYSQYMYGTHPIIPPGNNSAYPWHTQLQVPSQVESNLSSAATAPTTPNLMSGQYQYSPYVNGTQPISAPGNVSTQTWYPEVQAAPQEASHPVPNLISELDQYSPNVNGNSHPMVPPGDIPAQPLQAEQVPPQQETCHPSAEQPVPDACNESNNSSWDQMKLIEQLLSL</sequence>
<evidence type="ECO:0000256" key="2">
    <source>
        <dbReference type="ARBA" id="ARBA00023125"/>
    </source>
</evidence>
<dbReference type="GO" id="GO:0000981">
    <property type="term" value="F:DNA-binding transcription factor activity, RNA polymerase II-specific"/>
    <property type="evidence" value="ECO:0007669"/>
    <property type="project" value="InterPro"/>
</dbReference>
<dbReference type="InterPro" id="IPR001356">
    <property type="entry name" value="HD"/>
</dbReference>
<dbReference type="GO" id="GO:0005634">
    <property type="term" value="C:nucleus"/>
    <property type="evidence" value="ECO:0007669"/>
    <property type="project" value="UniProtKB-SubCell"/>
</dbReference>
<evidence type="ECO:0000256" key="5">
    <source>
        <dbReference type="PROSITE-ProRule" id="PRU00108"/>
    </source>
</evidence>
<dbReference type="PANTHER" id="PTHR24333:SF8">
    <property type="entry name" value="HOMEOBOX PROTEIN CEH-62"/>
    <property type="match status" value="1"/>
</dbReference>
<keyword evidence="3 5" id="KW-0371">Homeobox</keyword>
<comment type="subcellular location">
    <subcellularLocation>
        <location evidence="1 5 6">Nucleus</location>
    </subcellularLocation>
</comment>
<proteinExistence type="predicted"/>
<organism evidence="9">
    <name type="scientific">Spodoptera frugiperda</name>
    <name type="common">Fall armyworm</name>
    <dbReference type="NCBI Taxonomy" id="7108"/>
    <lineage>
        <taxon>Eukaryota</taxon>
        <taxon>Metazoa</taxon>
        <taxon>Ecdysozoa</taxon>
        <taxon>Arthropoda</taxon>
        <taxon>Hexapoda</taxon>
        <taxon>Insecta</taxon>
        <taxon>Pterygota</taxon>
        <taxon>Neoptera</taxon>
        <taxon>Endopterygota</taxon>
        <taxon>Lepidoptera</taxon>
        <taxon>Glossata</taxon>
        <taxon>Ditrysia</taxon>
        <taxon>Noctuoidea</taxon>
        <taxon>Noctuidae</taxon>
        <taxon>Amphipyrinae</taxon>
        <taxon>Spodoptera</taxon>
    </lineage>
</organism>
<dbReference type="InterPro" id="IPR009057">
    <property type="entry name" value="Homeodomain-like_sf"/>
</dbReference>
<evidence type="ECO:0000256" key="1">
    <source>
        <dbReference type="ARBA" id="ARBA00004123"/>
    </source>
</evidence>